<proteinExistence type="predicted"/>
<evidence type="ECO:0000256" key="1">
    <source>
        <dbReference type="SAM" id="MobiDB-lite"/>
    </source>
</evidence>
<accession>A0A9E7I1Q4</accession>
<protein>
    <submittedName>
        <fullName evidence="2">Uncharacterized protein</fullName>
    </submittedName>
</protein>
<dbReference type="AlphaFoldDB" id="A0A9E7I1Q4"/>
<gene>
    <name evidence="2" type="ORF">MUK42_33299</name>
</gene>
<reference evidence="2" key="1">
    <citation type="submission" date="2022-05" db="EMBL/GenBank/DDBJ databases">
        <title>The Musa troglodytarum L. genome provides insights into the mechanism of non-climacteric behaviour and enrichment of carotenoids.</title>
        <authorList>
            <person name="Wang J."/>
        </authorList>
    </citation>
    <scope>NUCLEOTIDE SEQUENCE</scope>
    <source>
        <tissue evidence="2">Leaf</tissue>
    </source>
</reference>
<organism evidence="2 3">
    <name type="scientific">Musa troglodytarum</name>
    <name type="common">fe'i banana</name>
    <dbReference type="NCBI Taxonomy" id="320322"/>
    <lineage>
        <taxon>Eukaryota</taxon>
        <taxon>Viridiplantae</taxon>
        <taxon>Streptophyta</taxon>
        <taxon>Embryophyta</taxon>
        <taxon>Tracheophyta</taxon>
        <taxon>Spermatophyta</taxon>
        <taxon>Magnoliopsida</taxon>
        <taxon>Liliopsida</taxon>
        <taxon>Zingiberales</taxon>
        <taxon>Musaceae</taxon>
        <taxon>Musa</taxon>
    </lineage>
</organism>
<evidence type="ECO:0000313" key="2">
    <source>
        <dbReference type="EMBL" id="URE44275.1"/>
    </source>
</evidence>
<feature type="region of interest" description="Disordered" evidence="1">
    <location>
        <begin position="97"/>
        <end position="128"/>
    </location>
</feature>
<dbReference type="Proteomes" id="UP001055439">
    <property type="component" value="Chromosome 9"/>
</dbReference>
<feature type="compositionally biased region" description="Basic residues" evidence="1">
    <location>
        <begin position="103"/>
        <end position="117"/>
    </location>
</feature>
<evidence type="ECO:0000313" key="3">
    <source>
        <dbReference type="Proteomes" id="UP001055439"/>
    </source>
</evidence>
<keyword evidence="3" id="KW-1185">Reference proteome</keyword>
<sequence>MKTCAWRLQRLLDKTTELVNSRDDDSGPTVIGSSNMTTVPNPLADTFVDVAAAWATRTAVVSGPLSTSCQWLSFSRTGFFTSFSLWRNPCGSSAAEAMANTTAKRKKKPVVKKKPRRSAMAAPTLESLQDSEVKPPCLILLKRKGEGTPVAAK</sequence>
<name>A0A9E7I1Q4_9LILI</name>
<dbReference type="EMBL" id="CP097511">
    <property type="protein sequence ID" value="URE44275.1"/>
    <property type="molecule type" value="Genomic_DNA"/>
</dbReference>